<keyword evidence="1" id="KW-0812">Transmembrane</keyword>
<comment type="caution">
    <text evidence="2">The sequence shown here is derived from an EMBL/GenBank/DDBJ whole genome shotgun (WGS) entry which is preliminary data.</text>
</comment>
<name>A0AAV7LG93_PLEWA</name>
<evidence type="ECO:0000313" key="2">
    <source>
        <dbReference type="EMBL" id="KAJ1089464.1"/>
    </source>
</evidence>
<dbReference type="Proteomes" id="UP001066276">
    <property type="component" value="Chromosome 11"/>
</dbReference>
<reference evidence="2" key="1">
    <citation type="journal article" date="2022" name="bioRxiv">
        <title>Sequencing and chromosome-scale assembly of the giantPleurodeles waltlgenome.</title>
        <authorList>
            <person name="Brown T."/>
            <person name="Elewa A."/>
            <person name="Iarovenko S."/>
            <person name="Subramanian E."/>
            <person name="Araus A.J."/>
            <person name="Petzold A."/>
            <person name="Susuki M."/>
            <person name="Suzuki K.-i.T."/>
            <person name="Hayashi T."/>
            <person name="Toyoda A."/>
            <person name="Oliveira C."/>
            <person name="Osipova E."/>
            <person name="Leigh N.D."/>
            <person name="Simon A."/>
            <person name="Yun M.H."/>
        </authorList>
    </citation>
    <scope>NUCLEOTIDE SEQUENCE</scope>
    <source>
        <strain evidence="2">20211129_DDA</strain>
        <tissue evidence="2">Liver</tissue>
    </source>
</reference>
<feature type="transmembrane region" description="Helical" evidence="1">
    <location>
        <begin position="6"/>
        <end position="24"/>
    </location>
</feature>
<evidence type="ECO:0000313" key="3">
    <source>
        <dbReference type="Proteomes" id="UP001066276"/>
    </source>
</evidence>
<sequence>MNHRFVLLGLVLAKWWVAIYWMQLTGPEVQKWMEDMHEWGTADERRLCAVRTDDNAQSNLEIWEDMLDRTWGPP</sequence>
<organism evidence="2 3">
    <name type="scientific">Pleurodeles waltl</name>
    <name type="common">Iberian ribbed newt</name>
    <dbReference type="NCBI Taxonomy" id="8319"/>
    <lineage>
        <taxon>Eukaryota</taxon>
        <taxon>Metazoa</taxon>
        <taxon>Chordata</taxon>
        <taxon>Craniata</taxon>
        <taxon>Vertebrata</taxon>
        <taxon>Euteleostomi</taxon>
        <taxon>Amphibia</taxon>
        <taxon>Batrachia</taxon>
        <taxon>Caudata</taxon>
        <taxon>Salamandroidea</taxon>
        <taxon>Salamandridae</taxon>
        <taxon>Pleurodelinae</taxon>
        <taxon>Pleurodeles</taxon>
    </lineage>
</organism>
<keyword evidence="3" id="KW-1185">Reference proteome</keyword>
<evidence type="ECO:0000256" key="1">
    <source>
        <dbReference type="SAM" id="Phobius"/>
    </source>
</evidence>
<keyword evidence="1" id="KW-0472">Membrane</keyword>
<proteinExistence type="predicted"/>
<gene>
    <name evidence="2" type="ORF">NDU88_002615</name>
</gene>
<protein>
    <submittedName>
        <fullName evidence="2">Uncharacterized protein</fullName>
    </submittedName>
</protein>
<dbReference type="EMBL" id="JANPWB010000015">
    <property type="protein sequence ID" value="KAJ1089464.1"/>
    <property type="molecule type" value="Genomic_DNA"/>
</dbReference>
<keyword evidence="1" id="KW-1133">Transmembrane helix</keyword>
<accession>A0AAV7LG93</accession>
<dbReference type="AlphaFoldDB" id="A0AAV7LG93"/>